<evidence type="ECO:0000313" key="11">
    <source>
        <dbReference type="Proteomes" id="UP000285060"/>
    </source>
</evidence>
<dbReference type="InterPro" id="IPR040720">
    <property type="entry name" value="GH81_C"/>
</dbReference>
<evidence type="ECO:0000256" key="8">
    <source>
        <dbReference type="ARBA" id="ARBA00023326"/>
    </source>
</evidence>
<accession>A0A418B029</accession>
<evidence type="ECO:0000313" key="10">
    <source>
        <dbReference type="EMBL" id="RHY31233.1"/>
    </source>
</evidence>
<dbReference type="PROSITE" id="PS52008">
    <property type="entry name" value="GH81"/>
    <property type="match status" value="1"/>
</dbReference>
<dbReference type="GO" id="GO:0042973">
    <property type="term" value="F:glucan endo-1,3-beta-D-glucosidase activity"/>
    <property type="evidence" value="ECO:0007669"/>
    <property type="project" value="UniProtKB-EC"/>
</dbReference>
<evidence type="ECO:0000256" key="3">
    <source>
        <dbReference type="ARBA" id="ARBA00012780"/>
    </source>
</evidence>
<evidence type="ECO:0000256" key="1">
    <source>
        <dbReference type="ARBA" id="ARBA00000382"/>
    </source>
</evidence>
<evidence type="ECO:0000256" key="7">
    <source>
        <dbReference type="ARBA" id="ARBA00023316"/>
    </source>
</evidence>
<comment type="similarity">
    <text evidence="2">Belongs to the glycosyl hydrolase 81 family.</text>
</comment>
<dbReference type="EMBL" id="QUSY01000232">
    <property type="protein sequence ID" value="RHY31233.1"/>
    <property type="molecule type" value="Genomic_DNA"/>
</dbReference>
<evidence type="ECO:0000256" key="6">
    <source>
        <dbReference type="ARBA" id="ARBA00023295"/>
    </source>
</evidence>
<name>A0A418B029_9STRA</name>
<dbReference type="EC" id="3.2.1.39" evidence="3"/>
<evidence type="ECO:0000256" key="5">
    <source>
        <dbReference type="ARBA" id="ARBA00023277"/>
    </source>
</evidence>
<dbReference type="AlphaFoldDB" id="A0A418B029"/>
<dbReference type="GO" id="GO:0052861">
    <property type="term" value="F:endo-1,3(4)-beta-glucanase activity"/>
    <property type="evidence" value="ECO:0007669"/>
    <property type="project" value="InterPro"/>
</dbReference>
<dbReference type="Gene3D" id="1.20.5.420">
    <property type="entry name" value="Immunoglobulin FC, subunit C"/>
    <property type="match status" value="1"/>
</dbReference>
<proteinExistence type="inferred from homology"/>
<dbReference type="InterPro" id="IPR005200">
    <property type="entry name" value="Endo-beta-glucanase"/>
</dbReference>
<keyword evidence="5" id="KW-0119">Carbohydrate metabolism</keyword>
<keyword evidence="6" id="KW-0326">Glycosidase</keyword>
<evidence type="ECO:0000259" key="9">
    <source>
        <dbReference type="Pfam" id="PF17652"/>
    </source>
</evidence>
<dbReference type="Proteomes" id="UP000285060">
    <property type="component" value="Unassembled WGS sequence"/>
</dbReference>
<dbReference type="GO" id="GO:0000272">
    <property type="term" value="P:polysaccharide catabolic process"/>
    <property type="evidence" value="ECO:0007669"/>
    <property type="project" value="UniProtKB-KW"/>
</dbReference>
<organism evidence="10 11">
    <name type="scientific">Aphanomyces invadans</name>
    <dbReference type="NCBI Taxonomy" id="157072"/>
    <lineage>
        <taxon>Eukaryota</taxon>
        <taxon>Sar</taxon>
        <taxon>Stramenopiles</taxon>
        <taxon>Oomycota</taxon>
        <taxon>Saprolegniomycetes</taxon>
        <taxon>Saprolegniales</taxon>
        <taxon>Verrucalvaceae</taxon>
        <taxon>Aphanomyces</taxon>
    </lineage>
</organism>
<protein>
    <recommendedName>
        <fullName evidence="3">glucan endo-1,3-beta-D-glucosidase</fullName>
        <ecNumber evidence="3">3.2.1.39</ecNumber>
    </recommendedName>
</protein>
<reference evidence="10 11" key="1">
    <citation type="submission" date="2018-08" db="EMBL/GenBank/DDBJ databases">
        <title>Aphanomyces genome sequencing and annotation.</title>
        <authorList>
            <person name="Minardi D."/>
            <person name="Oidtmann B."/>
            <person name="Van Der Giezen M."/>
            <person name="Studholme D.J."/>
        </authorList>
    </citation>
    <scope>NUCLEOTIDE SEQUENCE [LARGE SCALE GENOMIC DNA]</scope>
    <source>
        <strain evidence="10 11">NJM0002</strain>
    </source>
</reference>
<evidence type="ECO:0000256" key="4">
    <source>
        <dbReference type="ARBA" id="ARBA00022801"/>
    </source>
</evidence>
<feature type="domain" description="Glycosyl hydrolase family 81 C-terminal" evidence="9">
    <location>
        <begin position="19"/>
        <end position="142"/>
    </location>
</feature>
<keyword evidence="11" id="KW-1185">Reference proteome</keyword>
<comment type="catalytic activity">
    <reaction evidence="1">
        <text>Hydrolysis of (1-&gt;3)-beta-D-glucosidic linkages in (1-&gt;3)-beta-D-glucans.</text>
        <dbReference type="EC" id="3.2.1.39"/>
    </reaction>
</comment>
<dbReference type="GO" id="GO:0071555">
    <property type="term" value="P:cell wall organization"/>
    <property type="evidence" value="ECO:0007669"/>
    <property type="project" value="UniProtKB-KW"/>
</dbReference>
<gene>
    <name evidence="10" type="ORF">DYB32_005188</name>
</gene>
<sequence>MPLLVALKNDSNYTPHALDPYFFGKEVARQARLVLIADELNQGTTKLLDQLEDLLLPWFVGKNIDYFVYDTVWGGVCSVKGLRGVFWMTDFGNGWYNDHHFHYGYFIYAAAVVAKYRPAFVLRHRAVLMSIVRDIANNSPHDVSEAINAYYAVYLLGQALEMPMVEKMGRHLMTLEMRAATTYWQTTVSPIECLINEVVVVRVEEIYGSVYAQNQMTGQIGSTKVTYATWFGPEVEHMHLINLMPFTPVTELFVSPAFVNREYPILEKALNRTKTPMDEIWKGYTYLDHAIIDAKAAWDEVASLGTFDDGNSRVNSLYWIATRPLANSTPT</sequence>
<dbReference type="PANTHER" id="PTHR31983">
    <property type="entry name" value="ENDO-1,3(4)-BETA-GLUCANASE 1"/>
    <property type="match status" value="1"/>
</dbReference>
<keyword evidence="4" id="KW-0378">Hydrolase</keyword>
<dbReference type="VEuPathDB" id="FungiDB:H310_08656"/>
<feature type="domain" description="Glycosyl hydrolase family 81 C-terminal" evidence="9">
    <location>
        <begin position="144"/>
        <end position="314"/>
    </location>
</feature>
<dbReference type="PANTHER" id="PTHR31983:SF0">
    <property type="entry name" value="GLUCAN ENDO-1,3-BETA-D-GLUCOSIDASE 2"/>
    <property type="match status" value="1"/>
</dbReference>
<dbReference type="Pfam" id="PF17652">
    <property type="entry name" value="Glyco_hydro81C"/>
    <property type="match status" value="2"/>
</dbReference>
<keyword evidence="7" id="KW-0961">Cell wall biogenesis/degradation</keyword>
<keyword evidence="8" id="KW-0624">Polysaccharide degradation</keyword>
<comment type="caution">
    <text evidence="10">The sequence shown here is derived from an EMBL/GenBank/DDBJ whole genome shotgun (WGS) entry which is preliminary data.</text>
</comment>
<evidence type="ECO:0000256" key="2">
    <source>
        <dbReference type="ARBA" id="ARBA00010730"/>
    </source>
</evidence>